<feature type="domain" description="Aminoacyl-transfer RNA synthetases class-II family profile" evidence="12">
    <location>
        <begin position="249"/>
        <end position="552"/>
    </location>
</feature>
<evidence type="ECO:0000256" key="2">
    <source>
        <dbReference type="ARBA" id="ARBA00005312"/>
    </source>
</evidence>
<accession>A0A5C3MMD4</accession>
<dbReference type="Pfam" id="PF09924">
    <property type="entry name" value="LPG_synthase_C"/>
    <property type="match status" value="1"/>
</dbReference>
<name>A0A5C3MMD4_9AGAM</name>
<dbReference type="Pfam" id="PF00152">
    <property type="entry name" value="tRNA-synt_2"/>
    <property type="match status" value="1"/>
</dbReference>
<evidence type="ECO:0000256" key="5">
    <source>
        <dbReference type="ARBA" id="ARBA00022598"/>
    </source>
</evidence>
<feature type="compositionally biased region" description="Basic and acidic residues" evidence="11">
    <location>
        <begin position="13"/>
        <end position="80"/>
    </location>
</feature>
<evidence type="ECO:0000256" key="9">
    <source>
        <dbReference type="ARBA" id="ARBA00023146"/>
    </source>
</evidence>
<gene>
    <name evidence="13" type="ORF">OE88DRAFT_1739711</name>
</gene>
<evidence type="ECO:0000313" key="13">
    <source>
        <dbReference type="EMBL" id="TFK46077.1"/>
    </source>
</evidence>
<dbReference type="InterPro" id="IPR045864">
    <property type="entry name" value="aa-tRNA-synth_II/BPL/LPL"/>
</dbReference>
<comment type="catalytic activity">
    <reaction evidence="10">
        <text>tRNA(Asp) + L-aspartate + ATP = L-aspartyl-tRNA(Asp) + AMP + diphosphate</text>
        <dbReference type="Rhea" id="RHEA:19649"/>
        <dbReference type="Rhea" id="RHEA-COMP:9660"/>
        <dbReference type="Rhea" id="RHEA-COMP:9678"/>
        <dbReference type="ChEBI" id="CHEBI:29991"/>
        <dbReference type="ChEBI" id="CHEBI:30616"/>
        <dbReference type="ChEBI" id="CHEBI:33019"/>
        <dbReference type="ChEBI" id="CHEBI:78442"/>
        <dbReference type="ChEBI" id="CHEBI:78516"/>
        <dbReference type="ChEBI" id="CHEBI:456215"/>
        <dbReference type="EC" id="6.1.1.12"/>
    </reaction>
</comment>
<evidence type="ECO:0000256" key="4">
    <source>
        <dbReference type="ARBA" id="ARBA00022490"/>
    </source>
</evidence>
<dbReference type="CDD" id="cd00776">
    <property type="entry name" value="AsxRS_core"/>
    <property type="match status" value="1"/>
</dbReference>
<evidence type="ECO:0000256" key="10">
    <source>
        <dbReference type="ARBA" id="ARBA00047904"/>
    </source>
</evidence>
<dbReference type="InterPro" id="IPR024320">
    <property type="entry name" value="LPG_synthase_C"/>
</dbReference>
<dbReference type="InterPro" id="IPR004523">
    <property type="entry name" value="Asp-tRNA_synthase_2"/>
</dbReference>
<protein>
    <recommendedName>
        <fullName evidence="3">aspartate--tRNA ligase</fullName>
        <ecNumber evidence="3">6.1.1.12</ecNumber>
    </recommendedName>
</protein>
<dbReference type="EC" id="6.1.1.12" evidence="3"/>
<feature type="region of interest" description="Disordered" evidence="11">
    <location>
        <begin position="1"/>
        <end position="85"/>
    </location>
</feature>
<evidence type="ECO:0000313" key="14">
    <source>
        <dbReference type="Proteomes" id="UP000305948"/>
    </source>
</evidence>
<dbReference type="SUPFAM" id="SSF55681">
    <property type="entry name" value="Class II aaRS and biotin synthetases"/>
    <property type="match status" value="1"/>
</dbReference>
<dbReference type="GO" id="GO:0005524">
    <property type="term" value="F:ATP binding"/>
    <property type="evidence" value="ECO:0007669"/>
    <property type="project" value="UniProtKB-KW"/>
</dbReference>
<dbReference type="PANTHER" id="PTHR43450">
    <property type="entry name" value="ASPARTYL-TRNA SYNTHETASE"/>
    <property type="match status" value="1"/>
</dbReference>
<evidence type="ECO:0000256" key="8">
    <source>
        <dbReference type="ARBA" id="ARBA00022917"/>
    </source>
</evidence>
<evidence type="ECO:0000256" key="11">
    <source>
        <dbReference type="SAM" id="MobiDB-lite"/>
    </source>
</evidence>
<keyword evidence="9 13" id="KW-0030">Aminoacyl-tRNA synthetase</keyword>
<dbReference type="AlphaFoldDB" id="A0A5C3MMD4"/>
<evidence type="ECO:0000259" key="12">
    <source>
        <dbReference type="PROSITE" id="PS50862"/>
    </source>
</evidence>
<keyword evidence="8" id="KW-0648">Protein biosynthesis</keyword>
<dbReference type="InterPro" id="IPR012340">
    <property type="entry name" value="NA-bd_OB-fold"/>
</dbReference>
<dbReference type="InterPro" id="IPR002312">
    <property type="entry name" value="Asp/Asn-tRNA-synth_IIb"/>
</dbReference>
<dbReference type="GO" id="GO:0004815">
    <property type="term" value="F:aspartate-tRNA ligase activity"/>
    <property type="evidence" value="ECO:0007669"/>
    <property type="project" value="UniProtKB-EC"/>
</dbReference>
<sequence length="913" mass="103507">MAAAVKNLLAKLSPDKAEHPRRQHAQADGDAHGEQEARAKEAEAEEHAAERAREEEEETREREAQKKEAYEKDDAKDKYGPLDIASSSSDRELISTFADKNDEESVCFRARVHHVRAVSPKIVFLVFRQQIHTIQGVLAVQNDAVSDNMVRWAGGLSRETIVLVQGKLQRPREGQEEVTSTTIHKFEIRIERLYVISEPSVSFPFQVEVASRPKEATDNEESNQGRITDRTRLDNRVIDLRTPVAQAIFHIHAGLTRLFRQFLDAHHFVEIHTSKFEESGVESGASLFRVDYFGRPAFLAQSPQVGKQMCIAADLERVYEVGPVFRAENSNTHRHLTEFTGLDFEMTIERHYTEVMDRLDEMIIHILRGLQKEYHDEIETIKLRFPHDDLVILDETPRLKFSEGIALLRESGWKEEDGSEATEDEDLSTKAEQRLGQLVKEKYHTDYYILDKFPLSARPFYTMPDAENQKFSNSYDFFIRGEEILSGGQRIHSAPMLEERMREAGVDPDSMKEYVDGFRYGCPPHGGGGIGLERMLMLFLKLGNIRWASLFPRDPRSFAKSTQNSVETTAAMAQQALLQGPESETRVKKHGSDEMPPLENLIAKYGDGTNTSWTDPAWTVWRDEKTGAAVGYIPNSGFAIAFGNPLCEAKQIPQVVQAYLSSLQQSKLKPVWCCVDTETEHYLTGSLGWSSVIAVADQRLNPTQANMEDDKNVRRKMRRMEREGVKIAEVQGEVDEDLRNEIEAKLEEWRASRSGRQFHLTGVRPFDDMAHRLYYVARDKDDQICALVVLAEIAATRGFQIKWALEFPNAPSGSIEYTLSYVIEKMGEAGIQSATFGPGATQHLEIADNVSGWSVRLLEKTYNSLAKRFSLTNKSDFRTKFGVEQEPLYVCYPKGELGVQGVKAILDSVMMDK</sequence>
<comment type="similarity">
    <text evidence="2">Belongs to the class-II aminoacyl-tRNA synthetase family. Type 2 subfamily.</text>
</comment>
<dbReference type="SUPFAM" id="SSF50249">
    <property type="entry name" value="Nucleic acid-binding proteins"/>
    <property type="match status" value="1"/>
</dbReference>
<keyword evidence="4" id="KW-0963">Cytoplasm</keyword>
<dbReference type="STRING" id="5364.A0A5C3MMD4"/>
<evidence type="ECO:0000256" key="3">
    <source>
        <dbReference type="ARBA" id="ARBA00012841"/>
    </source>
</evidence>
<keyword evidence="7" id="KW-0067">ATP-binding</keyword>
<evidence type="ECO:0000256" key="7">
    <source>
        <dbReference type="ARBA" id="ARBA00022840"/>
    </source>
</evidence>
<dbReference type="NCBIfam" id="TIGR00458">
    <property type="entry name" value="aspS_nondisc"/>
    <property type="match status" value="1"/>
</dbReference>
<evidence type="ECO:0000256" key="1">
    <source>
        <dbReference type="ARBA" id="ARBA00004496"/>
    </source>
</evidence>
<dbReference type="OrthoDB" id="372395at2759"/>
<keyword evidence="6" id="KW-0547">Nucleotide-binding</keyword>
<dbReference type="Gene3D" id="3.30.930.10">
    <property type="entry name" value="Bira Bifunctional Protein, Domain 2"/>
    <property type="match status" value="1"/>
</dbReference>
<comment type="subcellular location">
    <subcellularLocation>
        <location evidence="1">Cytoplasm</location>
    </subcellularLocation>
</comment>
<dbReference type="PRINTS" id="PR01042">
    <property type="entry name" value="TRNASYNTHASP"/>
</dbReference>
<dbReference type="FunFam" id="3.30.930.10:FF:000013">
    <property type="entry name" value="Aspartate--tRNA ligase, cytoplasmic"/>
    <property type="match status" value="1"/>
</dbReference>
<dbReference type="InterPro" id="IPR006195">
    <property type="entry name" value="aa-tRNA-synth_II"/>
</dbReference>
<dbReference type="PROSITE" id="PS50862">
    <property type="entry name" value="AA_TRNA_LIGASE_II"/>
    <property type="match status" value="1"/>
</dbReference>
<keyword evidence="14" id="KW-1185">Reference proteome</keyword>
<dbReference type="Proteomes" id="UP000305948">
    <property type="component" value="Unassembled WGS sequence"/>
</dbReference>
<dbReference type="EMBL" id="ML213533">
    <property type="protein sequence ID" value="TFK46077.1"/>
    <property type="molecule type" value="Genomic_DNA"/>
</dbReference>
<dbReference type="PANTHER" id="PTHR43450:SF2">
    <property type="entry name" value="ASPARTATE--TRNA LIGASE"/>
    <property type="match status" value="1"/>
</dbReference>
<dbReference type="InterPro" id="IPR004364">
    <property type="entry name" value="Aa-tRNA-synt_II"/>
</dbReference>
<keyword evidence="5" id="KW-0436">Ligase</keyword>
<organism evidence="13 14">
    <name type="scientific">Heliocybe sulcata</name>
    <dbReference type="NCBI Taxonomy" id="5364"/>
    <lineage>
        <taxon>Eukaryota</taxon>
        <taxon>Fungi</taxon>
        <taxon>Dikarya</taxon>
        <taxon>Basidiomycota</taxon>
        <taxon>Agaricomycotina</taxon>
        <taxon>Agaricomycetes</taxon>
        <taxon>Gloeophyllales</taxon>
        <taxon>Gloeophyllaceae</taxon>
        <taxon>Heliocybe</taxon>
    </lineage>
</organism>
<dbReference type="GO" id="GO:0005829">
    <property type="term" value="C:cytosol"/>
    <property type="evidence" value="ECO:0007669"/>
    <property type="project" value="TreeGrafter"/>
</dbReference>
<dbReference type="Gene3D" id="2.40.50.140">
    <property type="entry name" value="Nucleic acid-binding proteins"/>
    <property type="match status" value="1"/>
</dbReference>
<dbReference type="CDD" id="cd04320">
    <property type="entry name" value="AspRS_cyto_N"/>
    <property type="match status" value="1"/>
</dbReference>
<dbReference type="HAMAP" id="MF_02075">
    <property type="entry name" value="Asp_tRNA_synth_type2"/>
    <property type="match status" value="1"/>
</dbReference>
<reference evidence="13 14" key="1">
    <citation type="journal article" date="2019" name="Nat. Ecol. Evol.">
        <title>Megaphylogeny resolves global patterns of mushroom evolution.</title>
        <authorList>
            <person name="Varga T."/>
            <person name="Krizsan K."/>
            <person name="Foldi C."/>
            <person name="Dima B."/>
            <person name="Sanchez-Garcia M."/>
            <person name="Sanchez-Ramirez S."/>
            <person name="Szollosi G.J."/>
            <person name="Szarkandi J.G."/>
            <person name="Papp V."/>
            <person name="Albert L."/>
            <person name="Andreopoulos W."/>
            <person name="Angelini C."/>
            <person name="Antonin V."/>
            <person name="Barry K.W."/>
            <person name="Bougher N.L."/>
            <person name="Buchanan P."/>
            <person name="Buyck B."/>
            <person name="Bense V."/>
            <person name="Catcheside P."/>
            <person name="Chovatia M."/>
            <person name="Cooper J."/>
            <person name="Damon W."/>
            <person name="Desjardin D."/>
            <person name="Finy P."/>
            <person name="Geml J."/>
            <person name="Haridas S."/>
            <person name="Hughes K."/>
            <person name="Justo A."/>
            <person name="Karasinski D."/>
            <person name="Kautmanova I."/>
            <person name="Kiss B."/>
            <person name="Kocsube S."/>
            <person name="Kotiranta H."/>
            <person name="LaButti K.M."/>
            <person name="Lechner B.E."/>
            <person name="Liimatainen K."/>
            <person name="Lipzen A."/>
            <person name="Lukacs Z."/>
            <person name="Mihaltcheva S."/>
            <person name="Morgado L.N."/>
            <person name="Niskanen T."/>
            <person name="Noordeloos M.E."/>
            <person name="Ohm R.A."/>
            <person name="Ortiz-Santana B."/>
            <person name="Ovrebo C."/>
            <person name="Racz N."/>
            <person name="Riley R."/>
            <person name="Savchenko A."/>
            <person name="Shiryaev A."/>
            <person name="Soop K."/>
            <person name="Spirin V."/>
            <person name="Szebenyi C."/>
            <person name="Tomsovsky M."/>
            <person name="Tulloss R.E."/>
            <person name="Uehling J."/>
            <person name="Grigoriev I.V."/>
            <person name="Vagvolgyi C."/>
            <person name="Papp T."/>
            <person name="Martin F.M."/>
            <person name="Miettinen O."/>
            <person name="Hibbett D.S."/>
            <person name="Nagy L.G."/>
        </authorList>
    </citation>
    <scope>NUCLEOTIDE SEQUENCE [LARGE SCALE GENOMIC DNA]</scope>
    <source>
        <strain evidence="13 14">OMC1185</strain>
    </source>
</reference>
<dbReference type="GO" id="GO:0017101">
    <property type="term" value="C:aminoacyl-tRNA synthetase multienzyme complex"/>
    <property type="evidence" value="ECO:0007669"/>
    <property type="project" value="TreeGrafter"/>
</dbReference>
<dbReference type="GO" id="GO:0006422">
    <property type="term" value="P:aspartyl-tRNA aminoacylation"/>
    <property type="evidence" value="ECO:0007669"/>
    <property type="project" value="InterPro"/>
</dbReference>
<dbReference type="NCBIfam" id="NF003483">
    <property type="entry name" value="PRK05159.1"/>
    <property type="match status" value="1"/>
</dbReference>
<proteinExistence type="inferred from homology"/>
<evidence type="ECO:0000256" key="6">
    <source>
        <dbReference type="ARBA" id="ARBA00022741"/>
    </source>
</evidence>
<dbReference type="GO" id="GO:0003723">
    <property type="term" value="F:RNA binding"/>
    <property type="evidence" value="ECO:0007669"/>
    <property type="project" value="TreeGrafter"/>
</dbReference>